<feature type="transmembrane region" description="Helical" evidence="5">
    <location>
        <begin position="18"/>
        <end position="40"/>
    </location>
</feature>
<dbReference type="Pfam" id="PF00664">
    <property type="entry name" value="ABC_membrane"/>
    <property type="match status" value="1"/>
</dbReference>
<evidence type="ECO:0000313" key="8">
    <source>
        <dbReference type="Proteomes" id="UP000595197"/>
    </source>
</evidence>
<feature type="domain" description="ABC transmembrane type-1" evidence="6">
    <location>
        <begin position="19"/>
        <end position="267"/>
    </location>
</feature>
<keyword evidence="4 5" id="KW-0472">Membrane</keyword>
<evidence type="ECO:0000256" key="3">
    <source>
        <dbReference type="ARBA" id="ARBA00022989"/>
    </source>
</evidence>
<keyword evidence="2 5" id="KW-0812">Transmembrane</keyword>
<evidence type="ECO:0000256" key="1">
    <source>
        <dbReference type="ARBA" id="ARBA00004651"/>
    </source>
</evidence>
<evidence type="ECO:0000259" key="6">
    <source>
        <dbReference type="PROSITE" id="PS50929"/>
    </source>
</evidence>
<dbReference type="PROSITE" id="PS50929">
    <property type="entry name" value="ABC_TM1F"/>
    <property type="match status" value="1"/>
</dbReference>
<dbReference type="SUPFAM" id="SSF90123">
    <property type="entry name" value="ABC transporter transmembrane region"/>
    <property type="match status" value="1"/>
</dbReference>
<proteinExistence type="predicted"/>
<keyword evidence="3 5" id="KW-1133">Transmembrane helix</keyword>
<accession>A0ABX7B8I1</accession>
<gene>
    <name evidence="7" type="ORF">IGS68_05465</name>
</gene>
<evidence type="ECO:0000256" key="5">
    <source>
        <dbReference type="SAM" id="Phobius"/>
    </source>
</evidence>
<evidence type="ECO:0000256" key="2">
    <source>
        <dbReference type="ARBA" id="ARBA00022692"/>
    </source>
</evidence>
<evidence type="ECO:0000256" key="4">
    <source>
        <dbReference type="ARBA" id="ARBA00023136"/>
    </source>
</evidence>
<sequence>MPYDRLLTVVLSRCRGPLLWISAFSLVLNILTLTSSLYMMQVFDRVLASGSLSTLVFLTLAAAGALALMAMLDFVRSRILSGLGEWIERRLGAAALERSLEGTLAGRNERTDALRDLEMLRNFFSGGLTFLFDAPWVPIYIAVIYLLHPILGHTALGAAVALFSLALANNALTGKPLAAANVASRRALRTADAALRNAEAVEAMDLMPGIVRRWEEDQATMLENQASVSRRGALILDVTKFLRQMVQIAILGLGAWLVVRHELTGGP</sequence>
<dbReference type="EMBL" id="CP067420">
    <property type="protein sequence ID" value="QQP90684.1"/>
    <property type="molecule type" value="Genomic_DNA"/>
</dbReference>
<keyword evidence="8" id="KW-1185">Reference proteome</keyword>
<dbReference type="Proteomes" id="UP000595197">
    <property type="component" value="Chromosome"/>
</dbReference>
<dbReference type="Gene3D" id="1.20.1560.10">
    <property type="entry name" value="ABC transporter type 1, transmembrane domain"/>
    <property type="match status" value="1"/>
</dbReference>
<dbReference type="RefSeq" id="WP_201077936.1">
    <property type="nucleotide sequence ID" value="NZ_CP067420.1"/>
</dbReference>
<protein>
    <recommendedName>
        <fullName evidence="6">ABC transmembrane type-1 domain-containing protein</fullName>
    </recommendedName>
</protein>
<comment type="subcellular location">
    <subcellularLocation>
        <location evidence="1">Cell membrane</location>
        <topology evidence="1">Multi-pass membrane protein</topology>
    </subcellularLocation>
</comment>
<evidence type="ECO:0000313" key="7">
    <source>
        <dbReference type="EMBL" id="QQP90684.1"/>
    </source>
</evidence>
<feature type="transmembrane region" description="Helical" evidence="5">
    <location>
        <begin position="52"/>
        <end position="72"/>
    </location>
</feature>
<name>A0ABX7B8I1_9PROT</name>
<organism evidence="7 8">
    <name type="scientific">Skermanella cutis</name>
    <dbReference type="NCBI Taxonomy" id="2775420"/>
    <lineage>
        <taxon>Bacteria</taxon>
        <taxon>Pseudomonadati</taxon>
        <taxon>Pseudomonadota</taxon>
        <taxon>Alphaproteobacteria</taxon>
        <taxon>Rhodospirillales</taxon>
        <taxon>Azospirillaceae</taxon>
        <taxon>Skermanella</taxon>
    </lineage>
</organism>
<dbReference type="InterPro" id="IPR011527">
    <property type="entry name" value="ABC1_TM_dom"/>
</dbReference>
<dbReference type="InterPro" id="IPR036640">
    <property type="entry name" value="ABC1_TM_sf"/>
</dbReference>
<feature type="transmembrane region" description="Helical" evidence="5">
    <location>
        <begin position="150"/>
        <end position="168"/>
    </location>
</feature>
<reference evidence="7" key="1">
    <citation type="submission" date="2021-02" db="EMBL/GenBank/DDBJ databases">
        <title>Skermanella TT6 skin isolate.</title>
        <authorList>
            <person name="Lee K."/>
            <person name="Ganzorig M."/>
        </authorList>
    </citation>
    <scope>NUCLEOTIDE SEQUENCE</scope>
    <source>
        <strain evidence="7">TT6</strain>
    </source>
</reference>
<feature type="transmembrane region" description="Helical" evidence="5">
    <location>
        <begin position="123"/>
        <end position="144"/>
    </location>
</feature>